<sequence>MEIAAFIRCFADGLSDLEGVPPAVARPRYEALCAGFAPADPPGLRVMDERLAGVAIRRFTPRRCLPGSVLFVHGGGWSLGSVTSHHGVAASLAAQLDREVISVDYRLAPEADYATMLADCRTVAEAIAPQALVGDSAGGRLVLDLAWEPTSPAWPLGLIYPPVGSPDTVALGPDAPLLSRDEILTLWRAIAPALPPVPETPPSQRIEVLAVEHDPLTRPLEAAVAEWRRRGARVGYRRAPGMVHGALHAQAHLAPMGEAWRDFCRALAGRLAAPRP</sequence>
<organism evidence="4 5">
    <name type="scientific">Halomonas salifodinae</name>
    <dbReference type="NCBI Taxonomy" id="438745"/>
    <lineage>
        <taxon>Bacteria</taxon>
        <taxon>Pseudomonadati</taxon>
        <taxon>Pseudomonadota</taxon>
        <taxon>Gammaproteobacteria</taxon>
        <taxon>Oceanospirillales</taxon>
        <taxon>Halomonadaceae</taxon>
        <taxon>Halomonas</taxon>
    </lineage>
</organism>
<reference evidence="5" key="1">
    <citation type="journal article" date="2019" name="Int. J. Syst. Evol. Microbiol.">
        <title>The Global Catalogue of Microorganisms (GCM) 10K type strain sequencing project: providing services to taxonomists for standard genome sequencing and annotation.</title>
        <authorList>
            <consortium name="The Broad Institute Genomics Platform"/>
            <consortium name="The Broad Institute Genome Sequencing Center for Infectious Disease"/>
            <person name="Wu L."/>
            <person name="Ma J."/>
        </authorList>
    </citation>
    <scope>NUCLEOTIDE SEQUENCE [LARGE SCALE GENOMIC DNA]</scope>
    <source>
        <strain evidence="5">CGMCC 1.13666</strain>
    </source>
</reference>
<dbReference type="PANTHER" id="PTHR23024">
    <property type="entry name" value="ARYLACETAMIDE DEACETYLASE"/>
    <property type="match status" value="1"/>
</dbReference>
<dbReference type="Pfam" id="PF07859">
    <property type="entry name" value="Abhydrolase_3"/>
    <property type="match status" value="1"/>
</dbReference>
<evidence type="ECO:0000313" key="5">
    <source>
        <dbReference type="Proteomes" id="UP001596411"/>
    </source>
</evidence>
<dbReference type="InterPro" id="IPR013094">
    <property type="entry name" value="AB_hydrolase_3"/>
</dbReference>
<feature type="domain" description="Alpha/beta hydrolase fold-3" evidence="3">
    <location>
        <begin position="69"/>
        <end position="246"/>
    </location>
</feature>
<comment type="caution">
    <text evidence="4">The sequence shown here is derived from an EMBL/GenBank/DDBJ whole genome shotgun (WGS) entry which is preliminary data.</text>
</comment>
<evidence type="ECO:0000256" key="1">
    <source>
        <dbReference type="ARBA" id="ARBA00010515"/>
    </source>
</evidence>
<dbReference type="Proteomes" id="UP001596411">
    <property type="component" value="Unassembled WGS sequence"/>
</dbReference>
<comment type="similarity">
    <text evidence="1">Belongs to the 'GDXG' lipolytic enzyme family.</text>
</comment>
<gene>
    <name evidence="4" type="ORF">ACFQH5_07335</name>
</gene>
<dbReference type="SUPFAM" id="SSF53474">
    <property type="entry name" value="alpha/beta-Hydrolases"/>
    <property type="match status" value="1"/>
</dbReference>
<dbReference type="EMBL" id="JBHSZP010000014">
    <property type="protein sequence ID" value="MFC7089357.1"/>
    <property type="molecule type" value="Genomic_DNA"/>
</dbReference>
<dbReference type="InterPro" id="IPR050466">
    <property type="entry name" value="Carboxylest/Gibb_receptor"/>
</dbReference>
<dbReference type="Gene3D" id="3.40.50.1820">
    <property type="entry name" value="alpha/beta hydrolase"/>
    <property type="match status" value="1"/>
</dbReference>
<keyword evidence="2 4" id="KW-0378">Hydrolase</keyword>
<keyword evidence="5" id="KW-1185">Reference proteome</keyword>
<evidence type="ECO:0000256" key="2">
    <source>
        <dbReference type="ARBA" id="ARBA00022801"/>
    </source>
</evidence>
<evidence type="ECO:0000313" key="4">
    <source>
        <dbReference type="EMBL" id="MFC7089357.1"/>
    </source>
</evidence>
<dbReference type="RefSeq" id="WP_346060740.1">
    <property type="nucleotide sequence ID" value="NZ_BAAADR010000002.1"/>
</dbReference>
<dbReference type="GO" id="GO:0016787">
    <property type="term" value="F:hydrolase activity"/>
    <property type="evidence" value="ECO:0007669"/>
    <property type="project" value="UniProtKB-KW"/>
</dbReference>
<dbReference type="PROSITE" id="PS01173">
    <property type="entry name" value="LIPASE_GDXG_HIS"/>
    <property type="match status" value="1"/>
</dbReference>
<protein>
    <submittedName>
        <fullName evidence="4">Alpha/beta hydrolase fold domain-containing protein</fullName>
    </submittedName>
</protein>
<dbReference type="InterPro" id="IPR029058">
    <property type="entry name" value="AB_hydrolase_fold"/>
</dbReference>
<dbReference type="PANTHER" id="PTHR23024:SF24">
    <property type="entry name" value="ALPHA_BETA HYDROLASE FOLD-3 DOMAIN-CONTAINING PROTEIN"/>
    <property type="match status" value="1"/>
</dbReference>
<accession>A0ABW2ETM3</accession>
<dbReference type="InterPro" id="IPR002168">
    <property type="entry name" value="Lipase_GDXG_HIS_AS"/>
</dbReference>
<name>A0ABW2ETM3_9GAMM</name>
<proteinExistence type="inferred from homology"/>
<evidence type="ECO:0000259" key="3">
    <source>
        <dbReference type="Pfam" id="PF07859"/>
    </source>
</evidence>